<protein>
    <submittedName>
        <fullName evidence="1">Uncharacterized protein</fullName>
    </submittedName>
</protein>
<dbReference type="Proteomes" id="UP001732700">
    <property type="component" value="Chromosome 6A"/>
</dbReference>
<sequence>MASILSRLARAAVATRRTSPSAVGGIPGGSRPAISLLCPPRRYQTGGDIRVSPKGAGGPKSAEEEEKASSKPEVAPHAAVVQPNPPLLVDENVFKSKEAMWAFYEYWCKYYGRSRDRREMERRFKTFSKSARIVYDINSSGVEASMGKFADTTKKEMTSPSYRPSVRRKIRESQNSNQK</sequence>
<reference evidence="1" key="2">
    <citation type="submission" date="2025-09" db="UniProtKB">
        <authorList>
            <consortium name="EnsemblPlants"/>
        </authorList>
    </citation>
    <scope>IDENTIFICATION</scope>
</reference>
<reference evidence="1" key="1">
    <citation type="submission" date="2021-05" db="EMBL/GenBank/DDBJ databases">
        <authorList>
            <person name="Scholz U."/>
            <person name="Mascher M."/>
            <person name="Fiebig A."/>
        </authorList>
    </citation>
    <scope>NUCLEOTIDE SEQUENCE [LARGE SCALE GENOMIC DNA]</scope>
</reference>
<evidence type="ECO:0000313" key="1">
    <source>
        <dbReference type="EnsemblPlants" id="AVESA.00010b.r2.6AG1007000.1.CDS"/>
    </source>
</evidence>
<organism evidence="1 2">
    <name type="scientific">Avena sativa</name>
    <name type="common">Oat</name>
    <dbReference type="NCBI Taxonomy" id="4498"/>
    <lineage>
        <taxon>Eukaryota</taxon>
        <taxon>Viridiplantae</taxon>
        <taxon>Streptophyta</taxon>
        <taxon>Embryophyta</taxon>
        <taxon>Tracheophyta</taxon>
        <taxon>Spermatophyta</taxon>
        <taxon>Magnoliopsida</taxon>
        <taxon>Liliopsida</taxon>
        <taxon>Poales</taxon>
        <taxon>Poaceae</taxon>
        <taxon>BOP clade</taxon>
        <taxon>Pooideae</taxon>
        <taxon>Poodae</taxon>
        <taxon>Poeae</taxon>
        <taxon>Poeae Chloroplast Group 1 (Aveneae type)</taxon>
        <taxon>Aveninae</taxon>
        <taxon>Avena</taxon>
    </lineage>
</organism>
<name>A0ACD5YQM4_AVESA</name>
<keyword evidence="2" id="KW-1185">Reference proteome</keyword>
<dbReference type="EnsemblPlants" id="AVESA.00010b.r2.6AG1007000.1">
    <property type="protein sequence ID" value="AVESA.00010b.r2.6AG1007000.1.CDS"/>
    <property type="gene ID" value="AVESA.00010b.r2.6AG1007000"/>
</dbReference>
<proteinExistence type="predicted"/>
<accession>A0ACD5YQM4</accession>
<evidence type="ECO:0000313" key="2">
    <source>
        <dbReference type="Proteomes" id="UP001732700"/>
    </source>
</evidence>